<gene>
    <name evidence="4" type="ORF">JOF53_000128</name>
</gene>
<keyword evidence="5" id="KW-1185">Reference proteome</keyword>
<evidence type="ECO:0000259" key="3">
    <source>
        <dbReference type="Pfam" id="PF20177"/>
    </source>
</evidence>
<protein>
    <recommendedName>
        <fullName evidence="3">DUF6542 domain-containing protein</fullName>
    </recommendedName>
</protein>
<name>A0ABS5A3V2_9PSEU</name>
<feature type="transmembrane region" description="Helical" evidence="2">
    <location>
        <begin position="28"/>
        <end position="47"/>
    </location>
</feature>
<feature type="transmembrane region" description="Helical" evidence="2">
    <location>
        <begin position="87"/>
        <end position="106"/>
    </location>
</feature>
<organism evidence="4 5">
    <name type="scientific">Crossiella equi</name>
    <dbReference type="NCBI Taxonomy" id="130796"/>
    <lineage>
        <taxon>Bacteria</taxon>
        <taxon>Bacillati</taxon>
        <taxon>Actinomycetota</taxon>
        <taxon>Actinomycetes</taxon>
        <taxon>Pseudonocardiales</taxon>
        <taxon>Pseudonocardiaceae</taxon>
        <taxon>Crossiella</taxon>
    </lineage>
</organism>
<feature type="transmembrane region" description="Helical" evidence="2">
    <location>
        <begin position="112"/>
        <end position="132"/>
    </location>
</feature>
<keyword evidence="2" id="KW-1133">Transmembrane helix</keyword>
<dbReference type="RefSeq" id="WP_086789969.1">
    <property type="nucleotide sequence ID" value="NZ_JAGIOO010000001.1"/>
</dbReference>
<comment type="caution">
    <text evidence="4">The sequence shown here is derived from an EMBL/GenBank/DDBJ whole genome shotgun (WGS) entry which is preliminary data.</text>
</comment>
<proteinExistence type="predicted"/>
<accession>A0ABS5A3V2</accession>
<keyword evidence="2" id="KW-0472">Membrane</keyword>
<evidence type="ECO:0000256" key="1">
    <source>
        <dbReference type="SAM" id="MobiDB-lite"/>
    </source>
</evidence>
<dbReference type="EMBL" id="JAGIOO010000001">
    <property type="protein sequence ID" value="MBP2471256.1"/>
    <property type="molecule type" value="Genomic_DNA"/>
</dbReference>
<sequence length="222" mass="23655">MSTDQRPTRTHRTTRRVHRRRLADARRAHKVAWTGLPWWATVALPLATTALGAWLGGLTLPIGLALGSVAAAALADQRVLFTAASQPPLITTLVVAAPALAGKPLLTVVSDLIGLFPWLAGTTAVVIVVAVVRMNRTRRKAVVRRASLGAVNVRETRVGAGTVSRSGRPQWQRRGEGVNADELESPPRPTAGQSADREIGRVRARAVRPVGPALPGAVERRA</sequence>
<evidence type="ECO:0000256" key="2">
    <source>
        <dbReference type="SAM" id="Phobius"/>
    </source>
</evidence>
<dbReference type="Pfam" id="PF20177">
    <property type="entry name" value="DUF6542"/>
    <property type="match status" value="1"/>
</dbReference>
<evidence type="ECO:0000313" key="4">
    <source>
        <dbReference type="EMBL" id="MBP2471256.1"/>
    </source>
</evidence>
<feature type="transmembrane region" description="Helical" evidence="2">
    <location>
        <begin position="53"/>
        <end position="75"/>
    </location>
</feature>
<evidence type="ECO:0000313" key="5">
    <source>
        <dbReference type="Proteomes" id="UP001519363"/>
    </source>
</evidence>
<feature type="region of interest" description="Disordered" evidence="1">
    <location>
        <begin position="159"/>
        <end position="202"/>
    </location>
</feature>
<dbReference type="Proteomes" id="UP001519363">
    <property type="component" value="Unassembled WGS sequence"/>
</dbReference>
<feature type="domain" description="DUF6542" evidence="3">
    <location>
        <begin position="35"/>
        <end position="139"/>
    </location>
</feature>
<reference evidence="4 5" key="1">
    <citation type="submission" date="2021-03" db="EMBL/GenBank/DDBJ databases">
        <title>Sequencing the genomes of 1000 actinobacteria strains.</title>
        <authorList>
            <person name="Klenk H.-P."/>
        </authorList>
    </citation>
    <scope>NUCLEOTIDE SEQUENCE [LARGE SCALE GENOMIC DNA]</scope>
    <source>
        <strain evidence="4 5">DSM 44580</strain>
    </source>
</reference>
<keyword evidence="2" id="KW-0812">Transmembrane</keyword>
<dbReference type="InterPro" id="IPR046672">
    <property type="entry name" value="DUF6542"/>
</dbReference>